<dbReference type="InterPro" id="IPR029058">
    <property type="entry name" value="AB_hydrolase_fold"/>
</dbReference>
<keyword evidence="2" id="KW-0812">Transmembrane</keyword>
<dbReference type="Proteomes" id="UP001497623">
    <property type="component" value="Unassembled WGS sequence"/>
</dbReference>
<comment type="caution">
    <text evidence="4">The sequence shown here is derived from an EMBL/GenBank/DDBJ whole genome shotgun (WGS) entry which is preliminary data.</text>
</comment>
<keyword evidence="2" id="KW-1133">Transmembrane helix</keyword>
<proteinExistence type="predicted"/>
<dbReference type="AlphaFoldDB" id="A0AAV2S5S8"/>
<protein>
    <recommendedName>
        <fullName evidence="3">AB hydrolase-1 domain-containing protein</fullName>
    </recommendedName>
</protein>
<gene>
    <name evidence="4" type="ORF">MNOR_LOCUS32445</name>
</gene>
<dbReference type="NCBIfam" id="NF002043">
    <property type="entry name" value="PRK00870.1"/>
    <property type="match status" value="1"/>
</dbReference>
<evidence type="ECO:0000313" key="4">
    <source>
        <dbReference type="EMBL" id="CAL4160460.1"/>
    </source>
</evidence>
<dbReference type="InterPro" id="IPR000073">
    <property type="entry name" value="AB_hydrolase_1"/>
</dbReference>
<organism evidence="4 5">
    <name type="scientific">Meganyctiphanes norvegica</name>
    <name type="common">Northern krill</name>
    <name type="synonym">Thysanopoda norvegica</name>
    <dbReference type="NCBI Taxonomy" id="48144"/>
    <lineage>
        <taxon>Eukaryota</taxon>
        <taxon>Metazoa</taxon>
        <taxon>Ecdysozoa</taxon>
        <taxon>Arthropoda</taxon>
        <taxon>Crustacea</taxon>
        <taxon>Multicrustacea</taxon>
        <taxon>Malacostraca</taxon>
        <taxon>Eumalacostraca</taxon>
        <taxon>Eucarida</taxon>
        <taxon>Euphausiacea</taxon>
        <taxon>Euphausiidae</taxon>
        <taxon>Meganyctiphanes</taxon>
    </lineage>
</organism>
<keyword evidence="2" id="KW-0472">Membrane</keyword>
<feature type="domain" description="AB hydrolase-1" evidence="3">
    <location>
        <begin position="95"/>
        <end position="339"/>
    </location>
</feature>
<dbReference type="Pfam" id="PF00561">
    <property type="entry name" value="Abhydrolase_1"/>
    <property type="match status" value="1"/>
</dbReference>
<dbReference type="Gene3D" id="3.40.50.1820">
    <property type="entry name" value="alpha/beta hydrolase"/>
    <property type="match status" value="1"/>
</dbReference>
<evidence type="ECO:0000313" key="5">
    <source>
        <dbReference type="Proteomes" id="UP001497623"/>
    </source>
</evidence>
<dbReference type="PRINTS" id="PR00111">
    <property type="entry name" value="ABHYDROLASE"/>
</dbReference>
<evidence type="ECO:0000259" key="3">
    <source>
        <dbReference type="Pfam" id="PF00561"/>
    </source>
</evidence>
<sequence length="355" mass="39849">MGLAKFYFIRLVVLPLLILKIHVLVWIKTLLFLLTKAFVKGRNQLVVRTPESEFEGLDVVGYNFKPHYVDLPLGGGKALPRVHYVDEGPEDACETILCLHGEPSWSFLYRHMIPPLVKAGYRVIAPDFIGFGKSDKYTYMECYSHQLHTQTLCLLIDHLKLRNVTLVCQDWGGLTGLPVVRDMSEVFSRLVIMNTGLPDGQKPLPTPANIASCTPFLLWRAFAELFGVWLPIHLIFNYSLQKANHGVLLGYTAPFPSGLYKAGAAAWPLMVPTFSVGFVGTDLKQTQDFLAKQWHKPALIMFSDKDPITQMWPSKFEKLLPNASKKTVVGAGHFLQEDKGEEIANHVIAFVNGKI</sequence>
<evidence type="ECO:0000256" key="2">
    <source>
        <dbReference type="SAM" id="Phobius"/>
    </source>
</evidence>
<dbReference type="InterPro" id="IPR000639">
    <property type="entry name" value="Epox_hydrolase-like"/>
</dbReference>
<reference evidence="4 5" key="1">
    <citation type="submission" date="2024-05" db="EMBL/GenBank/DDBJ databases">
        <authorList>
            <person name="Wallberg A."/>
        </authorList>
    </citation>
    <scope>NUCLEOTIDE SEQUENCE [LARGE SCALE GENOMIC DNA]</scope>
</reference>
<feature type="transmembrane region" description="Helical" evidence="2">
    <location>
        <begin position="6"/>
        <end position="34"/>
    </location>
</feature>
<dbReference type="GO" id="GO:0004301">
    <property type="term" value="F:epoxide hydrolase activity"/>
    <property type="evidence" value="ECO:0007669"/>
    <property type="project" value="TreeGrafter"/>
</dbReference>
<keyword evidence="1" id="KW-0378">Hydrolase</keyword>
<name>A0AAV2S5S8_MEGNR</name>
<accession>A0AAV2S5S8</accession>
<dbReference type="InterPro" id="IPR051340">
    <property type="entry name" value="Haloalkane_dehalogenase"/>
</dbReference>
<dbReference type="SUPFAM" id="SSF53474">
    <property type="entry name" value="alpha/beta-Hydrolases"/>
    <property type="match status" value="1"/>
</dbReference>
<dbReference type="PANTHER" id="PTHR42977:SF3">
    <property type="entry name" value="AB HYDROLASE-1 DOMAIN-CONTAINING PROTEIN"/>
    <property type="match status" value="1"/>
</dbReference>
<evidence type="ECO:0000256" key="1">
    <source>
        <dbReference type="ARBA" id="ARBA00022801"/>
    </source>
</evidence>
<dbReference type="PRINTS" id="PR00412">
    <property type="entry name" value="EPOXHYDRLASE"/>
</dbReference>
<keyword evidence="5" id="KW-1185">Reference proteome</keyword>
<dbReference type="PANTHER" id="PTHR42977">
    <property type="entry name" value="HYDROLASE-RELATED"/>
    <property type="match status" value="1"/>
</dbReference>
<dbReference type="EMBL" id="CAXKWB010044180">
    <property type="protein sequence ID" value="CAL4160460.1"/>
    <property type="molecule type" value="Genomic_DNA"/>
</dbReference>